<protein>
    <recommendedName>
        <fullName evidence="4">LPS-assembly protein LptD</fullName>
    </recommendedName>
</protein>
<reference evidence="7" key="1">
    <citation type="submission" date="2022-10" db="EMBL/GenBank/DDBJ databases">
        <title>Completed Genome Sequence of two octocoral isolated bacterium, Endozoicomonas euniceicola EF212T and Endozoicomonas gorgoniicola PS125T.</title>
        <authorList>
            <person name="Chiou Y.-J."/>
            <person name="Chen Y.-H."/>
        </authorList>
    </citation>
    <scope>NUCLEOTIDE SEQUENCE</scope>
    <source>
        <strain evidence="7">EF212</strain>
    </source>
</reference>
<sequence length="937" mass="107037">METHHLPFKLRALTLAIASAIIAGQPVSKARAENNLSADTEWSCEIASDDSGWQCSVVPLKQGAMKRAPRPVTAPVVSPTSKTMAVVSQPEGIRTQLDWVNKSNLSEARCQRLKREEPWCAGTYVEPTRPGKNFKGDPNSAPIIADADESTYQNSIATLLGAVKIRQGNRQLESDEAYLDNEKNFGEFKGNVVFREPGSLIVGDTAQSQLDTGRTEIDNARYVMHESHARGSAEVILRHEDATMELDDATYTSCPPGEKGWQLSGDSVTLDPSTGYGTARNAVVRVQDLPVFYSPYLYFPIDQRRQSGFLYPTKMGFNDEAGVEFGLPYYWNIAPNYDATFTPRVMTKRGFLLENEFRYLTEKDEGELGVAGLIGGDQLEDENRHYKKDRWFANARHRRQFNDRWMAELDYADASDKDYLEDFGSSLNYSASNPLNQRVMTRYDGGDDYTNWQAKLDVHKKKNMNRTADDPYNKLPQIELRGNWQATDRVQVNYLADYTYFDRADDWNYVKEQPHSDFPGRSGIYESIYDKGYGIQRAVGSRAYFESGVSYPMHKSWGFLTPAVTVRSVNYSISNLNQEQVIADLNSSYWHRSFEQGDFTKSPSTTVPAFSVDSGLYLDRSTNLFGAAYTHTLEPRIKYLYAPYVKGQEFNPLFDTGNMGFSYSALWSDNRFSGYDRLADANQLSLGFTTRFIQDDGFERMRFGIGQIVYFDDRQVYIGNNLGSGDPNYIPDFDKDENARRQKDELTAGTSPVASEFIYNFTRTMSLRQDFVWNGNENRVDNYALTYRYRPSWRKTFNVGFRFADRVDRYKKNEDNTNYVDPVTGKNVLVNNDLKATDISFAWPIPYTRNWSAMGRWQYDMTNKRNLEELFGVEYASCCYQVRLFWRSYVKSTDNIDHPKNRDGIYLQFVLRGLGSLTGSSGKEYLQGISGYTIREK</sequence>
<proteinExistence type="inferred from homology"/>
<comment type="caution">
    <text evidence="4">Lacks conserved residue(s) required for the propagation of feature annotation.</text>
</comment>
<comment type="subcellular location">
    <subcellularLocation>
        <location evidence="4">Cell outer membrane</location>
    </subcellularLocation>
</comment>
<dbReference type="EMBL" id="CP103300">
    <property type="protein sequence ID" value="UYM14938.1"/>
    <property type="molecule type" value="Genomic_DNA"/>
</dbReference>
<feature type="domain" description="LptD C-terminal" evidence="6">
    <location>
        <begin position="388"/>
        <end position="846"/>
    </location>
</feature>
<dbReference type="InterPro" id="IPR005653">
    <property type="entry name" value="OstA-like_N"/>
</dbReference>
<name>A0ABY6GS79_9GAMM</name>
<comment type="subunit">
    <text evidence="4">Component of the lipopolysaccharide transport and assembly complex. Interacts with LptE and LptA.</text>
</comment>
<keyword evidence="8" id="KW-1185">Reference proteome</keyword>
<comment type="similarity">
    <text evidence="4">Belongs to the LptD family.</text>
</comment>
<evidence type="ECO:0000256" key="4">
    <source>
        <dbReference type="HAMAP-Rule" id="MF_01411"/>
    </source>
</evidence>
<dbReference type="InterPro" id="IPR050218">
    <property type="entry name" value="LptD"/>
</dbReference>
<dbReference type="Pfam" id="PF03968">
    <property type="entry name" value="LptD_N"/>
    <property type="match status" value="1"/>
</dbReference>
<evidence type="ECO:0000313" key="7">
    <source>
        <dbReference type="EMBL" id="UYM14938.1"/>
    </source>
</evidence>
<comment type="function">
    <text evidence="4">Together with LptE, is involved in the assembly of lipopolysaccharide (LPS) at the surface of the outer membrane.</text>
</comment>
<evidence type="ECO:0000256" key="1">
    <source>
        <dbReference type="ARBA" id="ARBA00022729"/>
    </source>
</evidence>
<keyword evidence="1 4" id="KW-0732">Signal</keyword>
<dbReference type="PANTHER" id="PTHR30189">
    <property type="entry name" value="LPS-ASSEMBLY PROTEIN"/>
    <property type="match status" value="1"/>
</dbReference>
<evidence type="ECO:0000256" key="3">
    <source>
        <dbReference type="ARBA" id="ARBA00023237"/>
    </source>
</evidence>
<keyword evidence="2 4" id="KW-0472">Membrane</keyword>
<gene>
    <name evidence="4" type="primary">lptD</name>
    <name evidence="7" type="ORF">NX720_18895</name>
</gene>
<dbReference type="InterPro" id="IPR020889">
    <property type="entry name" value="LipoPS_assembly_LptD"/>
</dbReference>
<dbReference type="Pfam" id="PF04453">
    <property type="entry name" value="LptD"/>
    <property type="match status" value="1"/>
</dbReference>
<dbReference type="Proteomes" id="UP001163255">
    <property type="component" value="Chromosome"/>
</dbReference>
<dbReference type="InterPro" id="IPR007543">
    <property type="entry name" value="LptD_C"/>
</dbReference>
<evidence type="ECO:0000259" key="5">
    <source>
        <dbReference type="Pfam" id="PF03968"/>
    </source>
</evidence>
<dbReference type="RefSeq" id="WP_262596691.1">
    <property type="nucleotide sequence ID" value="NZ_CP103300.1"/>
</dbReference>
<organism evidence="7 8">
    <name type="scientific">Endozoicomonas euniceicola</name>
    <dbReference type="NCBI Taxonomy" id="1234143"/>
    <lineage>
        <taxon>Bacteria</taxon>
        <taxon>Pseudomonadati</taxon>
        <taxon>Pseudomonadota</taxon>
        <taxon>Gammaproteobacteria</taxon>
        <taxon>Oceanospirillales</taxon>
        <taxon>Endozoicomonadaceae</taxon>
        <taxon>Endozoicomonas</taxon>
    </lineage>
</organism>
<dbReference type="HAMAP" id="MF_01411">
    <property type="entry name" value="LPS_assembly_LptD"/>
    <property type="match status" value="1"/>
</dbReference>
<feature type="domain" description="Organic solvent tolerance-like N-terminal" evidence="5">
    <location>
        <begin position="143"/>
        <end position="275"/>
    </location>
</feature>
<evidence type="ECO:0000256" key="2">
    <source>
        <dbReference type="ARBA" id="ARBA00023136"/>
    </source>
</evidence>
<evidence type="ECO:0000259" key="6">
    <source>
        <dbReference type="Pfam" id="PF04453"/>
    </source>
</evidence>
<keyword evidence="3 4" id="KW-0998">Cell outer membrane</keyword>
<accession>A0ABY6GS79</accession>
<dbReference type="PANTHER" id="PTHR30189:SF1">
    <property type="entry name" value="LPS-ASSEMBLY PROTEIN LPTD"/>
    <property type="match status" value="1"/>
</dbReference>
<evidence type="ECO:0000313" key="8">
    <source>
        <dbReference type="Proteomes" id="UP001163255"/>
    </source>
</evidence>